<dbReference type="RefSeq" id="WP_082876894.1">
    <property type="nucleotide sequence ID" value="NZ_CP017476.1"/>
</dbReference>
<evidence type="ECO:0000256" key="1">
    <source>
        <dbReference type="SAM" id="SignalP"/>
    </source>
</evidence>
<keyword evidence="1" id="KW-0732">Signal</keyword>
<gene>
    <name evidence="2" type="ORF">LPB72_10305</name>
</gene>
<accession>A0ABX2U6I6</accession>
<dbReference type="NCBIfam" id="TIGR03765">
    <property type="entry name" value="ICE_PFL_4695"/>
    <property type="match status" value="1"/>
</dbReference>
<evidence type="ECO:0000313" key="2">
    <source>
        <dbReference type="EMBL" id="OAD41701.1"/>
    </source>
</evidence>
<sequence>MIAIRLATLLLTALPAFVGAADLEVIHDGAGAVPAGIYYGHLVSGVDQAGVLPGTKFPLTTRLKPGVLSVDARGEGLFDAHWMAHPIFVLGTDPGSFQWLQQHRQTLGALGASGLVIEAGSETLFKDLQAFAGGLSVAPVRGPWLEQRLLSAGISTYPLVVMPDGRITKAPM</sequence>
<evidence type="ECO:0000313" key="3">
    <source>
        <dbReference type="Proteomes" id="UP000185657"/>
    </source>
</evidence>
<keyword evidence="3" id="KW-1185">Reference proteome</keyword>
<dbReference type="EMBL" id="LVWD01000013">
    <property type="protein sequence ID" value="OAD41701.1"/>
    <property type="molecule type" value="Genomic_DNA"/>
</dbReference>
<dbReference type="InterPro" id="IPR021300">
    <property type="entry name" value="Integr_conj_element_PFL4695"/>
</dbReference>
<proteinExistence type="predicted"/>
<name>A0ABX2U6I6_9BURK</name>
<reference evidence="2 3" key="1">
    <citation type="submission" date="2016-02" db="EMBL/GenBank/DDBJ databases">
        <title>Draft genome sequence of Hydrogenophaga sp. LPB0072.</title>
        <authorList>
            <person name="Shin S.-K."/>
            <person name="Yi H."/>
        </authorList>
    </citation>
    <scope>NUCLEOTIDE SEQUENCE [LARGE SCALE GENOMIC DNA]</scope>
    <source>
        <strain evidence="2 3">LPB0072</strain>
    </source>
</reference>
<comment type="caution">
    <text evidence="2">The sequence shown here is derived from an EMBL/GenBank/DDBJ whole genome shotgun (WGS) entry which is preliminary data.</text>
</comment>
<feature type="chain" id="PRO_5047347764" description="Integrating conjugative element protein" evidence="1">
    <location>
        <begin position="21"/>
        <end position="172"/>
    </location>
</feature>
<feature type="signal peptide" evidence="1">
    <location>
        <begin position="1"/>
        <end position="20"/>
    </location>
</feature>
<evidence type="ECO:0008006" key="4">
    <source>
        <dbReference type="Google" id="ProtNLM"/>
    </source>
</evidence>
<dbReference type="Proteomes" id="UP000185657">
    <property type="component" value="Unassembled WGS sequence"/>
</dbReference>
<organism evidence="2 3">
    <name type="scientific">Hydrogenophaga crassostreae</name>
    <dbReference type="NCBI Taxonomy" id="1763535"/>
    <lineage>
        <taxon>Bacteria</taxon>
        <taxon>Pseudomonadati</taxon>
        <taxon>Pseudomonadota</taxon>
        <taxon>Betaproteobacteria</taxon>
        <taxon>Burkholderiales</taxon>
        <taxon>Comamonadaceae</taxon>
        <taxon>Hydrogenophaga</taxon>
    </lineage>
</organism>
<dbReference type="Pfam" id="PF11072">
    <property type="entry name" value="DUF2859"/>
    <property type="match status" value="1"/>
</dbReference>
<protein>
    <recommendedName>
        <fullName evidence="4">Integrating conjugative element protein</fullName>
    </recommendedName>
</protein>